<evidence type="ECO:0000313" key="3">
    <source>
        <dbReference type="Proteomes" id="UP000185544"/>
    </source>
</evidence>
<evidence type="ECO:0000259" key="1">
    <source>
        <dbReference type="Pfam" id="PF00462"/>
    </source>
</evidence>
<dbReference type="KEGG" id="pabo:BCY86_01255"/>
<evidence type="ECO:0000313" key="2">
    <source>
        <dbReference type="EMBL" id="APS00824.1"/>
    </source>
</evidence>
<organism evidence="2 3">
    <name type="scientific">Pajaroellobacter abortibovis</name>
    <dbReference type="NCBI Taxonomy" id="1882918"/>
    <lineage>
        <taxon>Bacteria</taxon>
        <taxon>Pseudomonadati</taxon>
        <taxon>Myxococcota</taxon>
        <taxon>Polyangia</taxon>
        <taxon>Polyangiales</taxon>
        <taxon>Polyangiaceae</taxon>
    </lineage>
</organism>
<dbReference type="EMBL" id="CP016908">
    <property type="protein sequence ID" value="APS00824.1"/>
    <property type="molecule type" value="Genomic_DNA"/>
</dbReference>
<dbReference type="Gene3D" id="3.40.30.10">
    <property type="entry name" value="Glutaredoxin"/>
    <property type="match status" value="1"/>
</dbReference>
<proteinExistence type="predicted"/>
<feature type="domain" description="Glutaredoxin" evidence="1">
    <location>
        <begin position="5"/>
        <end position="65"/>
    </location>
</feature>
<protein>
    <recommendedName>
        <fullName evidence="1">Glutaredoxin domain-containing protein</fullName>
    </recommendedName>
</protein>
<accession>A0A1L6MZ25</accession>
<reference evidence="2 3" key="1">
    <citation type="submission" date="2016-08" db="EMBL/GenBank/DDBJ databases">
        <title>Identification and validation of antigenic proteins from Pajaroellobacter abortibovis using de-novo genome sequence assembly and reverse vaccinology.</title>
        <authorList>
            <person name="Welly B.T."/>
            <person name="Miller M.R."/>
            <person name="Stott J.L."/>
            <person name="Blanchard M.T."/>
            <person name="Islas-Trejo A.D."/>
            <person name="O'Rourke S.M."/>
            <person name="Young A.E."/>
            <person name="Medrano J.F."/>
            <person name="Van Eenennaam A.L."/>
        </authorList>
    </citation>
    <scope>NUCLEOTIDE SEQUENCE [LARGE SCALE GENOMIC DNA]</scope>
    <source>
        <strain evidence="2 3">BTF92-0548A/99-0131</strain>
    </source>
</reference>
<dbReference type="STRING" id="1882918.BCY86_01255"/>
<gene>
    <name evidence="2" type="ORF">BCY86_01255</name>
</gene>
<dbReference type="AlphaFoldDB" id="A0A1L6MZ25"/>
<dbReference type="SUPFAM" id="SSF52833">
    <property type="entry name" value="Thioredoxin-like"/>
    <property type="match status" value="1"/>
</dbReference>
<sequence>MSPQVVIYGASWCEACHQAALYFRKKGIEPVEKNIEADEKAAQEMRAKLEKAGLHSSSIPVLEVRRVLFVGFNPEQVERILARGDHP</sequence>
<dbReference type="CDD" id="cd02976">
    <property type="entry name" value="NrdH"/>
    <property type="match status" value="1"/>
</dbReference>
<dbReference type="InterPro" id="IPR002109">
    <property type="entry name" value="Glutaredoxin"/>
</dbReference>
<dbReference type="Proteomes" id="UP000185544">
    <property type="component" value="Chromosome"/>
</dbReference>
<name>A0A1L6MZ25_9BACT</name>
<dbReference type="PROSITE" id="PS51354">
    <property type="entry name" value="GLUTAREDOXIN_2"/>
    <property type="match status" value="1"/>
</dbReference>
<dbReference type="InterPro" id="IPR036249">
    <property type="entry name" value="Thioredoxin-like_sf"/>
</dbReference>
<keyword evidence="3" id="KW-1185">Reference proteome</keyword>
<dbReference type="Pfam" id="PF00462">
    <property type="entry name" value="Glutaredoxin"/>
    <property type="match status" value="1"/>
</dbReference>